<accession>A0A7X0VA47</accession>
<sequence>MPARHLSRPAALALLAAAFLGAGVPSTSAAVPTAPASALVSARGPALGTPVVTVPVRIGSYNIRAGEPLENFEAGVEEFKTHIDVGGLQETNQGTKRAYLADMVGWGSYVPLKQQNPVIWDESKFVFVSGRGVLIAKGRDIGDEMPRNGSFRADSIATVVHLRHLVTGQPVSIINLHLLAGATSNGVPRLDRPKMVSFYKDQVRNAALLVDEEAASGQVFVMGDFNVGYAADAREHRKALPYTKLTGRGLVAMWRDCGTTGKGTHGPQYIDQIWTTGPATSCEVAYDIRHSDHYPIAAAYPFSPVTGLPPVPGPALP</sequence>
<keyword evidence="1" id="KW-0732">Signal</keyword>
<evidence type="ECO:0000313" key="3">
    <source>
        <dbReference type="EMBL" id="MBB6627206.1"/>
    </source>
</evidence>
<feature type="signal peptide" evidence="1">
    <location>
        <begin position="1"/>
        <end position="29"/>
    </location>
</feature>
<dbReference type="Gene3D" id="3.60.10.10">
    <property type="entry name" value="Endonuclease/exonuclease/phosphatase"/>
    <property type="match status" value="1"/>
</dbReference>
<dbReference type="EMBL" id="JACKXE010000001">
    <property type="protein sequence ID" value="MBB6627206.1"/>
    <property type="molecule type" value="Genomic_DNA"/>
</dbReference>
<feature type="domain" description="Endonuclease/exonuclease/phosphatase" evidence="2">
    <location>
        <begin position="60"/>
        <end position="293"/>
    </location>
</feature>
<dbReference type="RefSeq" id="WP_185252390.1">
    <property type="nucleotide sequence ID" value="NZ_JACKXE010000001.1"/>
</dbReference>
<comment type="caution">
    <text evidence="3">The sequence shown here is derived from an EMBL/GenBank/DDBJ whole genome shotgun (WGS) entry which is preliminary data.</text>
</comment>
<dbReference type="GO" id="GO:0003824">
    <property type="term" value="F:catalytic activity"/>
    <property type="evidence" value="ECO:0007669"/>
    <property type="project" value="InterPro"/>
</dbReference>
<dbReference type="InterPro" id="IPR006311">
    <property type="entry name" value="TAT_signal"/>
</dbReference>
<evidence type="ECO:0000313" key="4">
    <source>
        <dbReference type="Proteomes" id="UP000523955"/>
    </source>
</evidence>
<evidence type="ECO:0000256" key="1">
    <source>
        <dbReference type="SAM" id="SignalP"/>
    </source>
</evidence>
<dbReference type="Proteomes" id="UP000523955">
    <property type="component" value="Unassembled WGS sequence"/>
</dbReference>
<name>A0A7X0VA47_9ACTN</name>
<evidence type="ECO:0000259" key="2">
    <source>
        <dbReference type="Pfam" id="PF03372"/>
    </source>
</evidence>
<feature type="chain" id="PRO_5039500108" description="Endonuclease/exonuclease/phosphatase domain-containing protein" evidence="1">
    <location>
        <begin position="30"/>
        <end position="317"/>
    </location>
</feature>
<dbReference type="Pfam" id="PF03372">
    <property type="entry name" value="Exo_endo_phos"/>
    <property type="match status" value="1"/>
</dbReference>
<gene>
    <name evidence="3" type="ORF">H5V45_07710</name>
</gene>
<organism evidence="3 4">
    <name type="scientific">Nocardioides luti</name>
    <dbReference type="NCBI Taxonomy" id="2761101"/>
    <lineage>
        <taxon>Bacteria</taxon>
        <taxon>Bacillati</taxon>
        <taxon>Actinomycetota</taxon>
        <taxon>Actinomycetes</taxon>
        <taxon>Propionibacteriales</taxon>
        <taxon>Nocardioidaceae</taxon>
        <taxon>Nocardioides</taxon>
    </lineage>
</organism>
<dbReference type="InterPro" id="IPR036691">
    <property type="entry name" value="Endo/exonu/phosph_ase_sf"/>
</dbReference>
<protein>
    <recommendedName>
        <fullName evidence="2">Endonuclease/exonuclease/phosphatase domain-containing protein</fullName>
    </recommendedName>
</protein>
<dbReference type="AlphaFoldDB" id="A0A7X0VA47"/>
<dbReference type="InterPro" id="IPR005135">
    <property type="entry name" value="Endo/exonuclease/phosphatase"/>
</dbReference>
<proteinExistence type="predicted"/>
<keyword evidence="4" id="KW-1185">Reference proteome</keyword>
<dbReference type="SUPFAM" id="SSF56219">
    <property type="entry name" value="DNase I-like"/>
    <property type="match status" value="1"/>
</dbReference>
<reference evidence="3 4" key="1">
    <citation type="submission" date="2020-08" db="EMBL/GenBank/DDBJ databases">
        <authorList>
            <person name="Seo M.-J."/>
        </authorList>
    </citation>
    <scope>NUCLEOTIDE SEQUENCE [LARGE SCALE GENOMIC DNA]</scope>
    <source>
        <strain evidence="3 4">KIGAM211</strain>
    </source>
</reference>
<dbReference type="PROSITE" id="PS51318">
    <property type="entry name" value="TAT"/>
    <property type="match status" value="1"/>
</dbReference>